<protein>
    <submittedName>
        <fullName evidence="7">M14 family metallocarboxypeptidase</fullName>
    </submittedName>
</protein>
<gene>
    <name evidence="7" type="ORF">JIN87_17205</name>
</gene>
<keyword evidence="3" id="KW-0378">Hydrolase</keyword>
<evidence type="ECO:0000256" key="3">
    <source>
        <dbReference type="ARBA" id="ARBA00022801"/>
    </source>
</evidence>
<dbReference type="GO" id="GO:0008270">
    <property type="term" value="F:zinc ion binding"/>
    <property type="evidence" value="ECO:0007669"/>
    <property type="project" value="InterPro"/>
</dbReference>
<organism evidence="7 8">
    <name type="scientific">Pelagicoccus mobilis</name>
    <dbReference type="NCBI Taxonomy" id="415221"/>
    <lineage>
        <taxon>Bacteria</taxon>
        <taxon>Pseudomonadati</taxon>
        <taxon>Verrucomicrobiota</taxon>
        <taxon>Opitutia</taxon>
        <taxon>Puniceicoccales</taxon>
        <taxon>Pelagicoccaceae</taxon>
        <taxon>Pelagicoccus</taxon>
    </lineage>
</organism>
<dbReference type="Gene3D" id="3.40.630.10">
    <property type="entry name" value="Zn peptidases"/>
    <property type="match status" value="1"/>
</dbReference>
<evidence type="ECO:0000256" key="1">
    <source>
        <dbReference type="ARBA" id="ARBA00001947"/>
    </source>
</evidence>
<keyword evidence="4" id="KW-0862">Zinc</keyword>
<comment type="caution">
    <text evidence="7">The sequence shown here is derived from an EMBL/GenBank/DDBJ whole genome shotgun (WGS) entry which is preliminary data.</text>
</comment>
<keyword evidence="8" id="KW-1185">Reference proteome</keyword>
<dbReference type="Pfam" id="PF24827">
    <property type="entry name" value="AstE_AspA_cat"/>
    <property type="match status" value="1"/>
</dbReference>
<proteinExistence type="inferred from homology"/>
<dbReference type="GO" id="GO:0004181">
    <property type="term" value="F:metallocarboxypeptidase activity"/>
    <property type="evidence" value="ECO:0007669"/>
    <property type="project" value="InterPro"/>
</dbReference>
<feature type="domain" description="Peptidase M14" evidence="6">
    <location>
        <begin position="1"/>
        <end position="251"/>
    </location>
</feature>
<dbReference type="GO" id="GO:0006508">
    <property type="term" value="P:proteolysis"/>
    <property type="evidence" value="ECO:0007669"/>
    <property type="project" value="InterPro"/>
</dbReference>
<keyword evidence="2" id="KW-0479">Metal-binding</keyword>
<dbReference type="GO" id="GO:0016788">
    <property type="term" value="F:hydrolase activity, acting on ester bonds"/>
    <property type="evidence" value="ECO:0007669"/>
    <property type="project" value="InterPro"/>
</dbReference>
<comment type="caution">
    <text evidence="5">Lacks conserved residue(s) required for the propagation of feature annotation.</text>
</comment>
<dbReference type="InterPro" id="IPR055438">
    <property type="entry name" value="AstE_AspA_cat"/>
</dbReference>
<evidence type="ECO:0000256" key="2">
    <source>
        <dbReference type="ARBA" id="ARBA00022723"/>
    </source>
</evidence>
<evidence type="ECO:0000256" key="5">
    <source>
        <dbReference type="PROSITE-ProRule" id="PRU01379"/>
    </source>
</evidence>
<dbReference type="SUPFAM" id="SSF53187">
    <property type="entry name" value="Zn-dependent exopeptidases"/>
    <property type="match status" value="1"/>
</dbReference>
<accession>A0A934S2G2</accession>
<dbReference type="RefSeq" id="WP_200356834.1">
    <property type="nucleotide sequence ID" value="NZ_JAENIL010000033.1"/>
</dbReference>
<reference evidence="7" key="1">
    <citation type="submission" date="2021-01" db="EMBL/GenBank/DDBJ databases">
        <title>Modified the classification status of verrucomicrobia.</title>
        <authorList>
            <person name="Feng X."/>
        </authorList>
    </citation>
    <scope>NUCLEOTIDE SEQUENCE</scope>
    <source>
        <strain evidence="7">KCTC 13126</strain>
    </source>
</reference>
<name>A0A934S2G2_9BACT</name>
<dbReference type="EMBL" id="JAENIL010000033">
    <property type="protein sequence ID" value="MBK1878622.1"/>
    <property type="molecule type" value="Genomic_DNA"/>
</dbReference>
<evidence type="ECO:0000256" key="4">
    <source>
        <dbReference type="ARBA" id="ARBA00022833"/>
    </source>
</evidence>
<sequence length="251" mass="27779">MIAPLEFLEEIEAAATAAGFTSTPLGKVESYPIIGLTRPSQQTPPRNFHLYLSTGVHGDEPAGPLALLEILKRDLLPREIQISILPLVNPTGFVTQTRENAQGDDLNREFRTPKNPETLAAKQFIDTLPPFDLSVALHEDWESSGFYMYAVSPSPDDPVFRDILDDTQNSGPIDLAPEIDDSPAQDGLISRPIEGAIESREDWPEAFLLYSKNKHIHLTTETPSSLPIKTRIAMHVTATLSAVKRITARRF</sequence>
<dbReference type="AlphaFoldDB" id="A0A934S2G2"/>
<dbReference type="PROSITE" id="PS52035">
    <property type="entry name" value="PEPTIDASE_M14"/>
    <property type="match status" value="1"/>
</dbReference>
<dbReference type="CDD" id="cd06231">
    <property type="entry name" value="M14_REP34-like"/>
    <property type="match status" value="1"/>
</dbReference>
<evidence type="ECO:0000259" key="6">
    <source>
        <dbReference type="PROSITE" id="PS52035"/>
    </source>
</evidence>
<comment type="cofactor">
    <cofactor evidence="1">
        <name>Zn(2+)</name>
        <dbReference type="ChEBI" id="CHEBI:29105"/>
    </cofactor>
</comment>
<dbReference type="InterPro" id="IPR000834">
    <property type="entry name" value="Peptidase_M14"/>
</dbReference>
<evidence type="ECO:0000313" key="7">
    <source>
        <dbReference type="EMBL" id="MBK1878622.1"/>
    </source>
</evidence>
<evidence type="ECO:0000313" key="8">
    <source>
        <dbReference type="Proteomes" id="UP000617628"/>
    </source>
</evidence>
<dbReference type="Proteomes" id="UP000617628">
    <property type="component" value="Unassembled WGS sequence"/>
</dbReference>
<comment type="similarity">
    <text evidence="5">Belongs to the peptidase M14 family.</text>
</comment>